<sequence length="307" mass="34512">MSHVCISASFTYHFPSKHMYIFMHGLASINYDRFSYAIQGGAASATAFLVPSVVVRYNLEQRVKALNLWQDKIYWHERKLGIRFDHHDNPDLANIDFATLSKDLNAANTNLAYIVWSCKSTTRMLDFLDQVAKRYRTQGTANGVSIDEVSEVELLLLEAHAHMRSWNAGLEDRAEYLSKRGQALVQTVYSGIAQRDSAISLRLAGTSTSLAQSSQSIAISTSRDSAVMRIIAAITIFFLPATFTAVNLLQHDILQLRRRLRRSGILTVALAILSRHCPSHFASRGRYAASMEKERERSPRNIDFGGR</sequence>
<proteinExistence type="predicted"/>
<protein>
    <submittedName>
        <fullName evidence="3">Uncharacterized protein</fullName>
    </submittedName>
</protein>
<accession>A0A6A5KC98</accession>
<reference evidence="3" key="1">
    <citation type="submission" date="2020-01" db="EMBL/GenBank/DDBJ databases">
        <authorList>
            <consortium name="DOE Joint Genome Institute"/>
            <person name="Haridas S."/>
            <person name="Albert R."/>
            <person name="Binder M."/>
            <person name="Bloem J."/>
            <person name="Labutti K."/>
            <person name="Salamov A."/>
            <person name="Andreopoulos B."/>
            <person name="Baker S.E."/>
            <person name="Barry K."/>
            <person name="Bills G."/>
            <person name="Bluhm B.H."/>
            <person name="Cannon C."/>
            <person name="Castanera R."/>
            <person name="Culley D.E."/>
            <person name="Daum C."/>
            <person name="Ezra D."/>
            <person name="Gonzalez J.B."/>
            <person name="Henrissat B."/>
            <person name="Kuo A."/>
            <person name="Liang C."/>
            <person name="Lipzen A."/>
            <person name="Lutzoni F."/>
            <person name="Magnuson J."/>
            <person name="Mondo S."/>
            <person name="Nolan M."/>
            <person name="Ohm R."/>
            <person name="Pangilinan J."/>
            <person name="Park H.-J."/>
            <person name="Ramirez L."/>
            <person name="Alfaro M."/>
            <person name="Sun H."/>
            <person name="Tritt A."/>
            <person name="Yoshinaga Y."/>
            <person name="Zwiers L.-H."/>
            <person name="Turgeon B.G."/>
            <person name="Goodwin S.B."/>
            <person name="Spatafora J.W."/>
            <person name="Crous P.W."/>
            <person name="Grigoriev I.V."/>
        </authorList>
    </citation>
    <scope>NUCLEOTIDE SEQUENCE</scope>
    <source>
        <strain evidence="3">P77</strain>
    </source>
</reference>
<keyword evidence="2" id="KW-0812">Transmembrane</keyword>
<keyword evidence="2" id="KW-0472">Membrane</keyword>
<gene>
    <name evidence="3" type="ORF">BDW02DRAFT_355030</name>
</gene>
<dbReference type="OrthoDB" id="1046782at2759"/>
<organism evidence="3 4">
    <name type="scientific">Decorospora gaudefroyi</name>
    <dbReference type="NCBI Taxonomy" id="184978"/>
    <lineage>
        <taxon>Eukaryota</taxon>
        <taxon>Fungi</taxon>
        <taxon>Dikarya</taxon>
        <taxon>Ascomycota</taxon>
        <taxon>Pezizomycotina</taxon>
        <taxon>Dothideomycetes</taxon>
        <taxon>Pleosporomycetidae</taxon>
        <taxon>Pleosporales</taxon>
        <taxon>Pleosporineae</taxon>
        <taxon>Pleosporaceae</taxon>
        <taxon>Decorospora</taxon>
    </lineage>
</organism>
<name>A0A6A5KC98_9PLEO</name>
<evidence type="ECO:0000256" key="2">
    <source>
        <dbReference type="SAM" id="Phobius"/>
    </source>
</evidence>
<keyword evidence="4" id="KW-1185">Reference proteome</keyword>
<dbReference type="AlphaFoldDB" id="A0A6A5KC98"/>
<evidence type="ECO:0000313" key="4">
    <source>
        <dbReference type="Proteomes" id="UP000800040"/>
    </source>
</evidence>
<feature type="compositionally biased region" description="Basic and acidic residues" evidence="1">
    <location>
        <begin position="291"/>
        <end position="307"/>
    </location>
</feature>
<keyword evidence="2" id="KW-1133">Transmembrane helix</keyword>
<dbReference type="EMBL" id="ML975309">
    <property type="protein sequence ID" value="KAF1833979.1"/>
    <property type="molecule type" value="Genomic_DNA"/>
</dbReference>
<feature type="region of interest" description="Disordered" evidence="1">
    <location>
        <begin position="288"/>
        <end position="307"/>
    </location>
</feature>
<evidence type="ECO:0000256" key="1">
    <source>
        <dbReference type="SAM" id="MobiDB-lite"/>
    </source>
</evidence>
<feature type="transmembrane region" description="Helical" evidence="2">
    <location>
        <begin position="226"/>
        <end position="249"/>
    </location>
</feature>
<dbReference type="Proteomes" id="UP000800040">
    <property type="component" value="Unassembled WGS sequence"/>
</dbReference>
<evidence type="ECO:0000313" key="3">
    <source>
        <dbReference type="EMBL" id="KAF1833979.1"/>
    </source>
</evidence>